<protein>
    <submittedName>
        <fullName evidence="3">Uncharacterized protein</fullName>
    </submittedName>
</protein>
<evidence type="ECO:0000313" key="2">
    <source>
        <dbReference type="EMBL" id="MBB4413440.1"/>
    </source>
</evidence>
<gene>
    <name evidence="2" type="ORF">GGE31_003968</name>
    <name evidence="1" type="ORF">GGE33_004293</name>
    <name evidence="3" type="ORF">GGE35_003910</name>
</gene>
<comment type="caution">
    <text evidence="3">The sequence shown here is derived from an EMBL/GenBank/DDBJ whole genome shotgun (WGS) entry which is preliminary data.</text>
</comment>
<evidence type="ECO:0000313" key="6">
    <source>
        <dbReference type="Proteomes" id="UP000576087"/>
    </source>
</evidence>
<dbReference type="Proteomes" id="UP000576087">
    <property type="component" value="Unassembled WGS sequence"/>
</dbReference>
<dbReference type="EMBL" id="JACIHM010000006">
    <property type="protein sequence ID" value="MBB4448073.1"/>
    <property type="molecule type" value="Genomic_DNA"/>
</dbReference>
<proteinExistence type="predicted"/>
<evidence type="ECO:0000313" key="5">
    <source>
        <dbReference type="Proteomes" id="UP000524535"/>
    </source>
</evidence>
<reference evidence="4 5" key="1">
    <citation type="submission" date="2020-08" db="EMBL/GenBank/DDBJ databases">
        <title>Genomic Encyclopedia of Type Strains, Phase IV (KMG-V): Genome sequencing to study the core and pangenomes of soil and plant-associated prokaryotes.</title>
        <authorList>
            <person name="Whitman W."/>
        </authorList>
    </citation>
    <scope>NUCLEOTIDE SEQUENCE [LARGE SCALE GENOMIC DNA]</scope>
    <source>
        <strain evidence="2 5">SEMIA 444</strain>
        <strain evidence="1 4">SEMIA 448</strain>
        <strain evidence="3 6">SEMIA 452</strain>
    </source>
</reference>
<name>A0A7W6Y2Q2_9HYPH</name>
<accession>A0A7W6Y2Q2</accession>
<evidence type="ECO:0000313" key="1">
    <source>
        <dbReference type="EMBL" id="MBB4350528.1"/>
    </source>
</evidence>
<dbReference type="AlphaFoldDB" id="A0A7W6Y2Q2"/>
<dbReference type="RefSeq" id="WP_280518249.1">
    <property type="nucleotide sequence ID" value="NZ_JACIGW010000005.1"/>
</dbReference>
<sequence length="44" mass="4881">MNYSWKRMAVAGSLVLAYLLVLTFWGSPLLALTTWLGLVDPAKI</sequence>
<dbReference type="EMBL" id="JACIGW010000005">
    <property type="protein sequence ID" value="MBB4350528.1"/>
    <property type="molecule type" value="Genomic_DNA"/>
</dbReference>
<organism evidence="3 6">
    <name type="scientific">Aliirhizobium cellulosilyticum</name>
    <dbReference type="NCBI Taxonomy" id="393664"/>
    <lineage>
        <taxon>Bacteria</taxon>
        <taxon>Pseudomonadati</taxon>
        <taxon>Pseudomonadota</taxon>
        <taxon>Alphaproteobacteria</taxon>
        <taxon>Hyphomicrobiales</taxon>
        <taxon>Rhizobiaceae</taxon>
        <taxon>Aliirhizobium</taxon>
    </lineage>
</organism>
<dbReference type="Proteomes" id="UP000524535">
    <property type="component" value="Unassembled WGS sequence"/>
</dbReference>
<evidence type="ECO:0000313" key="3">
    <source>
        <dbReference type="EMBL" id="MBB4448073.1"/>
    </source>
</evidence>
<keyword evidence="5" id="KW-1185">Reference proteome</keyword>
<dbReference type="EMBL" id="JACIGY010000006">
    <property type="protein sequence ID" value="MBB4413440.1"/>
    <property type="molecule type" value="Genomic_DNA"/>
</dbReference>
<evidence type="ECO:0000313" key="4">
    <source>
        <dbReference type="Proteomes" id="UP000520770"/>
    </source>
</evidence>
<dbReference type="Proteomes" id="UP000520770">
    <property type="component" value="Unassembled WGS sequence"/>
</dbReference>